<dbReference type="EMBL" id="JBHTEK010000005">
    <property type="protein sequence ID" value="MFC7671014.1"/>
    <property type="molecule type" value="Genomic_DNA"/>
</dbReference>
<name>A0ABW2UDS7_9BACT</name>
<evidence type="ECO:0000313" key="2">
    <source>
        <dbReference type="Proteomes" id="UP001596513"/>
    </source>
</evidence>
<comment type="caution">
    <text evidence="1">The sequence shown here is derived from an EMBL/GenBank/DDBJ whole genome shotgun (WGS) entry which is preliminary data.</text>
</comment>
<dbReference type="Proteomes" id="UP001596513">
    <property type="component" value="Unassembled WGS sequence"/>
</dbReference>
<evidence type="ECO:0000313" key="1">
    <source>
        <dbReference type="EMBL" id="MFC7671014.1"/>
    </source>
</evidence>
<organism evidence="1 2">
    <name type="scientific">Hymenobacter humi</name>
    <dbReference type="NCBI Taxonomy" id="1411620"/>
    <lineage>
        <taxon>Bacteria</taxon>
        <taxon>Pseudomonadati</taxon>
        <taxon>Bacteroidota</taxon>
        <taxon>Cytophagia</taxon>
        <taxon>Cytophagales</taxon>
        <taxon>Hymenobacteraceae</taxon>
        <taxon>Hymenobacter</taxon>
    </lineage>
</organism>
<sequence>MENDSGPLNTLLADTSMSRQLRQTVQNVEQGTAGFNRTMDALQHNFLVRGYLRRQKEAGQTVPGAGAGSGHDFAVEVLWV</sequence>
<accession>A0ABW2UDS7</accession>
<gene>
    <name evidence="1" type="ORF">ACFQT0_29195</name>
</gene>
<keyword evidence="2" id="KW-1185">Reference proteome</keyword>
<protein>
    <submittedName>
        <fullName evidence="1">Uncharacterized protein</fullName>
    </submittedName>
</protein>
<dbReference type="RefSeq" id="WP_380206866.1">
    <property type="nucleotide sequence ID" value="NZ_JBHTEK010000005.1"/>
</dbReference>
<reference evidence="2" key="1">
    <citation type="journal article" date="2019" name="Int. J. Syst. Evol. Microbiol.">
        <title>The Global Catalogue of Microorganisms (GCM) 10K type strain sequencing project: providing services to taxonomists for standard genome sequencing and annotation.</title>
        <authorList>
            <consortium name="The Broad Institute Genomics Platform"/>
            <consortium name="The Broad Institute Genome Sequencing Center for Infectious Disease"/>
            <person name="Wu L."/>
            <person name="Ma J."/>
        </authorList>
    </citation>
    <scope>NUCLEOTIDE SEQUENCE [LARGE SCALE GENOMIC DNA]</scope>
    <source>
        <strain evidence="2">JCM 19635</strain>
    </source>
</reference>
<proteinExistence type="predicted"/>